<dbReference type="STRING" id="1852522.SAMN06295960_4147"/>
<accession>A0A1X7LSN6</accession>
<gene>
    <name evidence="1" type="ORF">SAMN06295960_4147</name>
</gene>
<sequence length="69" mass="7760">MLFGSVNRIGGISLKKIVHLEQLIGELIRQFDIGQIDAAIEQLGEPQNHIIEYFVKTLEEKKKGLVQAT</sequence>
<organism evidence="1 2">
    <name type="scientific">Paenibacillus aquistagni</name>
    <dbReference type="NCBI Taxonomy" id="1852522"/>
    <lineage>
        <taxon>Bacteria</taxon>
        <taxon>Bacillati</taxon>
        <taxon>Bacillota</taxon>
        <taxon>Bacilli</taxon>
        <taxon>Bacillales</taxon>
        <taxon>Paenibacillaceae</taxon>
        <taxon>Paenibacillus</taxon>
    </lineage>
</organism>
<dbReference type="AlphaFoldDB" id="A0A1X7LSN6"/>
<protein>
    <submittedName>
        <fullName evidence="1">Uncharacterized protein</fullName>
    </submittedName>
</protein>
<keyword evidence="2" id="KW-1185">Reference proteome</keyword>
<dbReference type="Proteomes" id="UP000193834">
    <property type="component" value="Unassembled WGS sequence"/>
</dbReference>
<proteinExistence type="predicted"/>
<dbReference type="EMBL" id="FXAZ01000007">
    <property type="protein sequence ID" value="SMG56504.1"/>
    <property type="molecule type" value="Genomic_DNA"/>
</dbReference>
<evidence type="ECO:0000313" key="2">
    <source>
        <dbReference type="Proteomes" id="UP000193834"/>
    </source>
</evidence>
<reference evidence="1 2" key="1">
    <citation type="submission" date="2017-04" db="EMBL/GenBank/DDBJ databases">
        <authorList>
            <person name="Afonso C.L."/>
            <person name="Miller P.J."/>
            <person name="Scott M.A."/>
            <person name="Spackman E."/>
            <person name="Goraichik I."/>
            <person name="Dimitrov K.M."/>
            <person name="Suarez D.L."/>
            <person name="Swayne D.E."/>
        </authorList>
    </citation>
    <scope>NUCLEOTIDE SEQUENCE [LARGE SCALE GENOMIC DNA]</scope>
    <source>
        <strain evidence="1 2">11</strain>
    </source>
</reference>
<evidence type="ECO:0000313" key="1">
    <source>
        <dbReference type="EMBL" id="SMG56504.1"/>
    </source>
</evidence>
<name>A0A1X7LSN6_9BACL</name>